<proteinExistence type="predicted"/>
<gene>
    <name evidence="1" type="ORF">Tco_0953554</name>
</gene>
<organism evidence="1 2">
    <name type="scientific">Tanacetum coccineum</name>
    <dbReference type="NCBI Taxonomy" id="301880"/>
    <lineage>
        <taxon>Eukaryota</taxon>
        <taxon>Viridiplantae</taxon>
        <taxon>Streptophyta</taxon>
        <taxon>Embryophyta</taxon>
        <taxon>Tracheophyta</taxon>
        <taxon>Spermatophyta</taxon>
        <taxon>Magnoliopsida</taxon>
        <taxon>eudicotyledons</taxon>
        <taxon>Gunneridae</taxon>
        <taxon>Pentapetalae</taxon>
        <taxon>asterids</taxon>
        <taxon>campanulids</taxon>
        <taxon>Asterales</taxon>
        <taxon>Asteraceae</taxon>
        <taxon>Asteroideae</taxon>
        <taxon>Anthemideae</taxon>
        <taxon>Anthemidinae</taxon>
        <taxon>Tanacetum</taxon>
    </lineage>
</organism>
<dbReference type="Proteomes" id="UP001151760">
    <property type="component" value="Unassembled WGS sequence"/>
</dbReference>
<accession>A0ABQ5E174</accession>
<name>A0ABQ5E174_9ASTR</name>
<reference evidence="1" key="2">
    <citation type="submission" date="2022-01" db="EMBL/GenBank/DDBJ databases">
        <authorList>
            <person name="Yamashiro T."/>
            <person name="Shiraishi A."/>
            <person name="Satake H."/>
            <person name="Nakayama K."/>
        </authorList>
    </citation>
    <scope>NUCLEOTIDE SEQUENCE</scope>
</reference>
<protein>
    <submittedName>
        <fullName evidence="1">Uncharacterized protein</fullName>
    </submittedName>
</protein>
<sequence length="145" mass="17054">MQDTTHPNHSASLKRSLFHSSWRSTRFYRLSYSEIVDIEKSPTHYPCDNCQNIRVILFSIRSDDGNPSSVNIKQLCGSIWKAFGRLLEEIYVTWTQFRKKRDKIATLHEDDQDLAYGTWRRCHNFLRRCQSIQEMTSGSFVTTSK</sequence>
<keyword evidence="2" id="KW-1185">Reference proteome</keyword>
<comment type="caution">
    <text evidence="1">The sequence shown here is derived from an EMBL/GenBank/DDBJ whole genome shotgun (WGS) entry which is preliminary data.</text>
</comment>
<evidence type="ECO:0000313" key="2">
    <source>
        <dbReference type="Proteomes" id="UP001151760"/>
    </source>
</evidence>
<dbReference type="EMBL" id="BQNB010015848">
    <property type="protein sequence ID" value="GJT44839.1"/>
    <property type="molecule type" value="Genomic_DNA"/>
</dbReference>
<evidence type="ECO:0000313" key="1">
    <source>
        <dbReference type="EMBL" id="GJT44839.1"/>
    </source>
</evidence>
<reference evidence="1" key="1">
    <citation type="journal article" date="2022" name="Int. J. Mol. Sci.">
        <title>Draft Genome of Tanacetum Coccineum: Genomic Comparison of Closely Related Tanacetum-Family Plants.</title>
        <authorList>
            <person name="Yamashiro T."/>
            <person name="Shiraishi A."/>
            <person name="Nakayama K."/>
            <person name="Satake H."/>
        </authorList>
    </citation>
    <scope>NUCLEOTIDE SEQUENCE</scope>
</reference>